<dbReference type="AlphaFoldDB" id="A0A0C7NB32"/>
<dbReference type="RefSeq" id="XP_022631202.1">
    <property type="nucleotide sequence ID" value="XM_022775432.1"/>
</dbReference>
<dbReference type="GO" id="GO:0003677">
    <property type="term" value="F:DNA binding"/>
    <property type="evidence" value="ECO:0007669"/>
    <property type="project" value="UniProtKB-KW"/>
</dbReference>
<proteinExistence type="predicted"/>
<evidence type="ECO:0000313" key="10">
    <source>
        <dbReference type="Proteomes" id="UP000054304"/>
    </source>
</evidence>
<dbReference type="SMART" id="SM00906">
    <property type="entry name" value="Fungal_trans"/>
    <property type="match status" value="1"/>
</dbReference>
<keyword evidence="5" id="KW-0804">Transcription</keyword>
<sequence length="737" mass="82402">MAYDHLEESSPKEPSTANKADQFHKILKKIESLEQQVIGVASSVQKRIGRRPRHRNSRKKSRTSGSRAVLSPDDSKIAGISMPRMSSLDVLASAVLHKSKGIDQKQTSSESNLGTVSLSGDSAVNSETPEVPDSGLSVDYGVFLSYSVLSPRGLQWIRLKSVHCDEEIEYLSRWYTTFMHDKISETLFPVPLNLQPLPEAEVLETLVEIFNQSGLETLSLISADTVSAIFANFLSNGLRSLSRSHSITLHVAFALVSHFQQHFHRTQVEGIPRRVAGFVQNNTKLRELEDTFISNALFHYHQVAIIPEGIDTLQSFLALMAYADVTGALHASYMMVTLAVRLAQHLGLHAEISYEGLTFEEAGKRRKIWGVCRYFDQKVSVILGKPPVVAHYDTTAIFGPICTPVELLADATLAAASEPPACQLAFARNMYSFVMREVGFDVFGGYYACRNVYISSCIYSDLYAPSATTNIAKQLRSANALLKEMENFRVSLPAGMRPFDPPISSALTELVRSSDLPAAMTRLFIFNIQFGFFTNLIFIQRAIFKTQGYMKEIGLSKEAPVYEGVRTARTMLSYALAISELNLANYFKSFQWSINLAFFEIFIYTLAKQEIATEFEADVKLMTSVYCDFINCMESSDIGSSPETQDSATEKGDSKKSHFAATDFSSNFKYLINVLRKTFRSKFDQEVTLTHKQLQSLTYVTNFFPESVVENGRQAEFNPFVMDNMDLVGSDTLHFLI</sequence>
<keyword evidence="4" id="KW-0238">DNA-binding</keyword>
<evidence type="ECO:0000256" key="6">
    <source>
        <dbReference type="ARBA" id="ARBA00023242"/>
    </source>
</evidence>
<gene>
    <name evidence="9" type="ORF">LALA0_S16e00496g</name>
</gene>
<evidence type="ECO:0000256" key="3">
    <source>
        <dbReference type="ARBA" id="ARBA00023015"/>
    </source>
</evidence>
<evidence type="ECO:0000256" key="5">
    <source>
        <dbReference type="ARBA" id="ARBA00023163"/>
    </source>
</evidence>
<dbReference type="EMBL" id="LN736375">
    <property type="protein sequence ID" value="CEP65005.1"/>
    <property type="molecule type" value="Genomic_DNA"/>
</dbReference>
<keyword evidence="3" id="KW-0805">Transcription regulation</keyword>
<protein>
    <submittedName>
        <fullName evidence="9">LALA0S16e00496g1_1</fullName>
    </submittedName>
</protein>
<evidence type="ECO:0000313" key="9">
    <source>
        <dbReference type="EMBL" id="CEP65005.1"/>
    </source>
</evidence>
<keyword evidence="10" id="KW-1185">Reference proteome</keyword>
<comment type="subcellular location">
    <subcellularLocation>
        <location evidence="1">Nucleus</location>
    </subcellularLocation>
</comment>
<evidence type="ECO:0000259" key="8">
    <source>
        <dbReference type="SMART" id="SM00906"/>
    </source>
</evidence>
<dbReference type="GO" id="GO:0008270">
    <property type="term" value="F:zinc ion binding"/>
    <property type="evidence" value="ECO:0007669"/>
    <property type="project" value="InterPro"/>
</dbReference>
<dbReference type="STRING" id="1245769.A0A0C7NB32"/>
<dbReference type="InterPro" id="IPR050987">
    <property type="entry name" value="AtrR-like"/>
</dbReference>
<dbReference type="GO" id="GO:0006351">
    <property type="term" value="P:DNA-templated transcription"/>
    <property type="evidence" value="ECO:0007669"/>
    <property type="project" value="InterPro"/>
</dbReference>
<dbReference type="CDD" id="cd12148">
    <property type="entry name" value="fungal_TF_MHR"/>
    <property type="match status" value="1"/>
</dbReference>
<organism evidence="9 10">
    <name type="scientific">Lachancea lanzarotensis</name>
    <dbReference type="NCBI Taxonomy" id="1245769"/>
    <lineage>
        <taxon>Eukaryota</taxon>
        <taxon>Fungi</taxon>
        <taxon>Dikarya</taxon>
        <taxon>Ascomycota</taxon>
        <taxon>Saccharomycotina</taxon>
        <taxon>Saccharomycetes</taxon>
        <taxon>Saccharomycetales</taxon>
        <taxon>Saccharomycetaceae</taxon>
        <taxon>Lachancea</taxon>
    </lineage>
</organism>
<dbReference type="PANTHER" id="PTHR46910">
    <property type="entry name" value="TRANSCRIPTION FACTOR PDR1"/>
    <property type="match status" value="1"/>
</dbReference>
<dbReference type="GO" id="GO:0005634">
    <property type="term" value="C:nucleus"/>
    <property type="evidence" value="ECO:0007669"/>
    <property type="project" value="UniProtKB-SubCell"/>
</dbReference>
<dbReference type="Pfam" id="PF04082">
    <property type="entry name" value="Fungal_trans"/>
    <property type="match status" value="1"/>
</dbReference>
<dbReference type="GO" id="GO:0003700">
    <property type="term" value="F:DNA-binding transcription factor activity"/>
    <property type="evidence" value="ECO:0007669"/>
    <property type="project" value="InterPro"/>
</dbReference>
<feature type="compositionally biased region" description="Polar residues" evidence="7">
    <location>
        <begin position="104"/>
        <end position="128"/>
    </location>
</feature>
<accession>A0A0C7NB32</accession>
<dbReference type="OrthoDB" id="2399539at2759"/>
<evidence type="ECO:0000256" key="2">
    <source>
        <dbReference type="ARBA" id="ARBA00022833"/>
    </source>
</evidence>
<dbReference type="GeneID" id="34688575"/>
<feature type="region of interest" description="Disordered" evidence="7">
    <location>
        <begin position="101"/>
        <end position="130"/>
    </location>
</feature>
<dbReference type="Proteomes" id="UP000054304">
    <property type="component" value="Unassembled WGS sequence"/>
</dbReference>
<feature type="compositionally biased region" description="Basic and acidic residues" evidence="7">
    <location>
        <begin position="1"/>
        <end position="11"/>
    </location>
</feature>
<evidence type="ECO:0000256" key="1">
    <source>
        <dbReference type="ARBA" id="ARBA00004123"/>
    </source>
</evidence>
<feature type="compositionally biased region" description="Basic residues" evidence="7">
    <location>
        <begin position="47"/>
        <end position="62"/>
    </location>
</feature>
<reference evidence="9 10" key="1">
    <citation type="submission" date="2014-12" db="EMBL/GenBank/DDBJ databases">
        <authorList>
            <person name="Neuveglise Cecile"/>
        </authorList>
    </citation>
    <scope>NUCLEOTIDE SEQUENCE [LARGE SCALE GENOMIC DNA]</scope>
    <source>
        <strain evidence="9 10">CBS 12615</strain>
    </source>
</reference>
<keyword evidence="6" id="KW-0539">Nucleus</keyword>
<dbReference type="PANTHER" id="PTHR46910:SF37">
    <property type="entry name" value="ZN(II)2CYS6 TRANSCRIPTION FACTOR (EUROFUNG)"/>
    <property type="match status" value="1"/>
</dbReference>
<feature type="region of interest" description="Disordered" evidence="7">
    <location>
        <begin position="42"/>
        <end position="78"/>
    </location>
</feature>
<evidence type="ECO:0000256" key="7">
    <source>
        <dbReference type="SAM" id="MobiDB-lite"/>
    </source>
</evidence>
<feature type="region of interest" description="Disordered" evidence="7">
    <location>
        <begin position="1"/>
        <end position="21"/>
    </location>
</feature>
<evidence type="ECO:0000256" key="4">
    <source>
        <dbReference type="ARBA" id="ARBA00023125"/>
    </source>
</evidence>
<name>A0A0C7NB32_9SACH</name>
<dbReference type="InterPro" id="IPR007219">
    <property type="entry name" value="XnlR_reg_dom"/>
</dbReference>
<dbReference type="HOGENOM" id="CLU_379898_0_0_1"/>
<keyword evidence="2" id="KW-0862">Zinc</keyword>
<feature type="domain" description="Xylanolytic transcriptional activator regulatory" evidence="8">
    <location>
        <begin position="332"/>
        <end position="404"/>
    </location>
</feature>